<feature type="compositionally biased region" description="Basic and acidic residues" evidence="1">
    <location>
        <begin position="298"/>
        <end position="311"/>
    </location>
</feature>
<feature type="compositionally biased region" description="Low complexity" evidence="1">
    <location>
        <begin position="561"/>
        <end position="572"/>
    </location>
</feature>
<proteinExistence type="predicted"/>
<sequence length="947" mass="105105">MDGPARRPALFRPSSRRMATLTRTRASSTNHSPSSHALTRDVPKPFPTRAEREQAELLDSLASEDLQLEDAVELTSTIPPSFEDTGKSEGELLPSINNLQTSCLTTLNDLLSSTSIPEDDNVLAPSSSNQSQLSEGADDSTLLQELRTRVEHVAPTLSSRDADLANALLSILSHFHTLSSFARSGTSRPVSQLRSATPPEALPSTSSANPLRHLRRHVSDFQLERSSRPDSQMLGESSTPVRTVQAALLWTQIDDQLEHVLSLCRSSFDDSSSMHLPPRYDPEDYDRGYEVEGLPQYERGDYQERSGKSLDKGSSSDSAAVSPTMSFASTSEKMRMDLEAVTHAIDRLYEVAPQLHNQRVELKKTKVEQMAKASRDGKRKQVEAPPDERDLEKMLELIGRASERKITDQSVVMTEDMRTRMARYKERDRLKRAAFVEELVKHSGAGRMDSQDATFSVSSTPRSSSATKMQDPNALLTLPEFIREAVPEAVNERMHMKERISLPDFVKEPIPQQVTRARHSRIQSVSVANEAAISESDSADVLGTSRPSSKTGKPKNHRSRSLSAPPLAWLLSNGPTRPTSPAKASRTSRPGSSHARLPSLEVGLDVSYVAENHENLRHILVFLTVSGAASNLPVEAEVVARENPDELPRLVVRCGTSSSSQLELPAHVVMGKKEVRLVGEDHYEIKLHAPSSSRPQSRPGSPPSTEIESASIMDATYFSTTQPTSFICTSCSLPLVHASQVSSYRDLPSEHWAELVDAWMCHSDMKLHEHVKKNSKDGFWPEAREALVGGSYVLVQEEVVLRGNIREPKKDAKDTDEWMRVRCMCGAVVGRCQEHASEGKPPVWVYRLIKYAFRPVTPGSDPVRVPLSAFIVEDMNEFVQAHATYRFVILDDDEERPRILIWLFKPNMRLSYTTPSPYSMPKSGTVRAAKILFKLLGPSTPSFDLST</sequence>
<dbReference type="GO" id="GO:0006513">
    <property type="term" value="P:protein monoubiquitination"/>
    <property type="evidence" value="ECO:0007669"/>
    <property type="project" value="TreeGrafter"/>
</dbReference>
<dbReference type="PANTHER" id="PTHR31531:SF2">
    <property type="entry name" value="E3 UBIQUITIN-PROTEIN LIGASE E3D"/>
    <property type="match status" value="1"/>
</dbReference>
<dbReference type="AlphaFoldDB" id="A0A4R0RTH6"/>
<comment type="caution">
    <text evidence="2">The sequence shown here is derived from an EMBL/GenBank/DDBJ whole genome shotgun (WGS) entry which is preliminary data.</text>
</comment>
<dbReference type="Pfam" id="PF09814">
    <property type="entry name" value="HECT_2"/>
    <property type="match status" value="1"/>
</dbReference>
<dbReference type="GO" id="GO:0061630">
    <property type="term" value="F:ubiquitin protein ligase activity"/>
    <property type="evidence" value="ECO:0007669"/>
    <property type="project" value="TreeGrafter"/>
</dbReference>
<feature type="compositionally biased region" description="Polar residues" evidence="1">
    <location>
        <begin position="21"/>
        <end position="37"/>
    </location>
</feature>
<feature type="region of interest" description="Disordered" evidence="1">
    <location>
        <begin position="449"/>
        <end position="469"/>
    </location>
</feature>
<dbReference type="GO" id="GO:0000209">
    <property type="term" value="P:protein polyubiquitination"/>
    <property type="evidence" value="ECO:0007669"/>
    <property type="project" value="TreeGrafter"/>
</dbReference>
<dbReference type="InterPro" id="IPR019193">
    <property type="entry name" value="UBQ-conj_enz_E2-bd_prot"/>
</dbReference>
<dbReference type="GO" id="GO:0005829">
    <property type="term" value="C:cytosol"/>
    <property type="evidence" value="ECO:0007669"/>
    <property type="project" value="TreeGrafter"/>
</dbReference>
<dbReference type="GO" id="GO:0031624">
    <property type="term" value="F:ubiquitin conjugating enzyme binding"/>
    <property type="evidence" value="ECO:0007669"/>
    <property type="project" value="TreeGrafter"/>
</dbReference>
<evidence type="ECO:0000313" key="3">
    <source>
        <dbReference type="Proteomes" id="UP000292702"/>
    </source>
</evidence>
<dbReference type="PANTHER" id="PTHR31531">
    <property type="entry name" value="E3 UBIQUITIN-PROTEIN LIGASE E3D FAMILY MEMBER"/>
    <property type="match status" value="1"/>
</dbReference>
<feature type="region of interest" description="Disordered" evidence="1">
    <location>
        <begin position="189"/>
        <end position="214"/>
    </location>
</feature>
<dbReference type="GO" id="GO:0005634">
    <property type="term" value="C:nucleus"/>
    <property type="evidence" value="ECO:0007669"/>
    <property type="project" value="TreeGrafter"/>
</dbReference>
<feature type="region of interest" description="Disordered" evidence="1">
    <location>
        <begin position="533"/>
        <end position="596"/>
    </location>
</feature>
<feature type="region of interest" description="Disordered" evidence="1">
    <location>
        <begin position="1"/>
        <end position="53"/>
    </location>
</feature>
<protein>
    <submittedName>
        <fullName evidence="2">Uncharacterized protein</fullName>
    </submittedName>
</protein>
<feature type="compositionally biased region" description="Polar residues" evidence="1">
    <location>
        <begin position="124"/>
        <end position="134"/>
    </location>
</feature>
<feature type="region of interest" description="Disordered" evidence="1">
    <location>
        <begin position="686"/>
        <end position="707"/>
    </location>
</feature>
<evidence type="ECO:0000313" key="2">
    <source>
        <dbReference type="EMBL" id="TCD70683.1"/>
    </source>
</evidence>
<reference evidence="2 3" key="1">
    <citation type="submission" date="2018-11" db="EMBL/GenBank/DDBJ databases">
        <title>Genome assembly of Steccherinum ochraceum LE-BIN_3174, the white-rot fungus of the Steccherinaceae family (The Residual Polyporoid clade, Polyporales, Basidiomycota).</title>
        <authorList>
            <person name="Fedorova T.V."/>
            <person name="Glazunova O.A."/>
            <person name="Landesman E.O."/>
            <person name="Moiseenko K.V."/>
            <person name="Psurtseva N.V."/>
            <person name="Savinova O.S."/>
            <person name="Shakhova N.V."/>
            <person name="Tyazhelova T.V."/>
            <person name="Vasina D.V."/>
        </authorList>
    </citation>
    <scope>NUCLEOTIDE SEQUENCE [LARGE SCALE GENOMIC DNA]</scope>
    <source>
        <strain evidence="2 3">LE-BIN_3174</strain>
    </source>
</reference>
<feature type="region of interest" description="Disordered" evidence="1">
    <location>
        <begin position="115"/>
        <end position="139"/>
    </location>
</feature>
<feature type="region of interest" description="Disordered" evidence="1">
    <location>
        <begin position="367"/>
        <end position="388"/>
    </location>
</feature>
<dbReference type="EMBL" id="RWJN01000016">
    <property type="protein sequence ID" value="TCD70683.1"/>
    <property type="molecule type" value="Genomic_DNA"/>
</dbReference>
<dbReference type="STRING" id="92696.A0A4R0RTH6"/>
<organism evidence="2 3">
    <name type="scientific">Steccherinum ochraceum</name>
    <dbReference type="NCBI Taxonomy" id="92696"/>
    <lineage>
        <taxon>Eukaryota</taxon>
        <taxon>Fungi</taxon>
        <taxon>Dikarya</taxon>
        <taxon>Basidiomycota</taxon>
        <taxon>Agaricomycotina</taxon>
        <taxon>Agaricomycetes</taxon>
        <taxon>Polyporales</taxon>
        <taxon>Steccherinaceae</taxon>
        <taxon>Steccherinum</taxon>
    </lineage>
</organism>
<gene>
    <name evidence="2" type="ORF">EIP91_002058</name>
</gene>
<evidence type="ECO:0000256" key="1">
    <source>
        <dbReference type="SAM" id="MobiDB-lite"/>
    </source>
</evidence>
<feature type="compositionally biased region" description="Low complexity" evidence="1">
    <location>
        <begin position="456"/>
        <end position="465"/>
    </location>
</feature>
<accession>A0A4R0RTH6</accession>
<keyword evidence="3" id="KW-1185">Reference proteome</keyword>
<feature type="compositionally biased region" description="Low complexity" evidence="1">
    <location>
        <begin position="690"/>
        <end position="699"/>
    </location>
</feature>
<dbReference type="Proteomes" id="UP000292702">
    <property type="component" value="Unassembled WGS sequence"/>
</dbReference>
<feature type="region of interest" description="Disordered" evidence="1">
    <location>
        <begin position="294"/>
        <end position="325"/>
    </location>
</feature>
<dbReference type="GO" id="GO:0051865">
    <property type="term" value="P:protein autoubiquitination"/>
    <property type="evidence" value="ECO:0007669"/>
    <property type="project" value="TreeGrafter"/>
</dbReference>
<dbReference type="GO" id="GO:0043161">
    <property type="term" value="P:proteasome-mediated ubiquitin-dependent protein catabolic process"/>
    <property type="evidence" value="ECO:0007669"/>
    <property type="project" value="TreeGrafter"/>
</dbReference>
<dbReference type="OrthoDB" id="66510at2759"/>
<dbReference type="GO" id="GO:0030332">
    <property type="term" value="F:cyclin binding"/>
    <property type="evidence" value="ECO:0007669"/>
    <property type="project" value="TreeGrafter"/>
</dbReference>
<feature type="compositionally biased region" description="Basic and acidic residues" evidence="1">
    <location>
        <begin position="38"/>
        <end position="53"/>
    </location>
</feature>
<dbReference type="GO" id="GO:0000151">
    <property type="term" value="C:ubiquitin ligase complex"/>
    <property type="evidence" value="ECO:0007669"/>
    <property type="project" value="TreeGrafter"/>
</dbReference>
<name>A0A4R0RTH6_9APHY</name>